<dbReference type="InterPro" id="IPR029044">
    <property type="entry name" value="Nucleotide-diphossugar_trans"/>
</dbReference>
<evidence type="ECO:0000256" key="13">
    <source>
        <dbReference type="SAM" id="Phobius"/>
    </source>
</evidence>
<evidence type="ECO:0000256" key="4">
    <source>
        <dbReference type="ARBA" id="ARBA00022679"/>
    </source>
</evidence>
<keyword evidence="5 13" id="KW-0812">Transmembrane</keyword>
<feature type="compositionally biased region" description="Low complexity" evidence="12">
    <location>
        <begin position="29"/>
        <end position="46"/>
    </location>
</feature>
<dbReference type="SUPFAM" id="SSF53448">
    <property type="entry name" value="Nucleotide-diphospho-sugar transferases"/>
    <property type="match status" value="1"/>
</dbReference>
<feature type="transmembrane region" description="Helical" evidence="13">
    <location>
        <begin position="231"/>
        <end position="253"/>
    </location>
</feature>
<comment type="caution">
    <text evidence="15">The sequence shown here is derived from an EMBL/GenBank/DDBJ whole genome shotgun (WGS) entry which is preliminary data.</text>
</comment>
<dbReference type="Proteomes" id="UP000635606">
    <property type="component" value="Unassembled WGS sequence"/>
</dbReference>
<evidence type="ECO:0000259" key="14">
    <source>
        <dbReference type="Pfam" id="PF00535"/>
    </source>
</evidence>
<evidence type="ECO:0000256" key="3">
    <source>
        <dbReference type="ARBA" id="ARBA00022676"/>
    </source>
</evidence>
<evidence type="ECO:0000256" key="11">
    <source>
        <dbReference type="ARBA" id="ARBA00040345"/>
    </source>
</evidence>
<dbReference type="PANTHER" id="PTHR43646">
    <property type="entry name" value="GLYCOSYLTRANSFERASE"/>
    <property type="match status" value="1"/>
</dbReference>
<feature type="transmembrane region" description="Helical" evidence="13">
    <location>
        <begin position="64"/>
        <end position="88"/>
    </location>
</feature>
<organism evidence="15 16">
    <name type="scientific">Virgisporangium ochraceum</name>
    <dbReference type="NCBI Taxonomy" id="65505"/>
    <lineage>
        <taxon>Bacteria</taxon>
        <taxon>Bacillati</taxon>
        <taxon>Actinomycetota</taxon>
        <taxon>Actinomycetes</taxon>
        <taxon>Micromonosporales</taxon>
        <taxon>Micromonosporaceae</taxon>
        <taxon>Virgisporangium</taxon>
    </lineage>
</organism>
<keyword evidence="16" id="KW-1185">Reference proteome</keyword>
<dbReference type="GO" id="GO:0005886">
    <property type="term" value="C:plasma membrane"/>
    <property type="evidence" value="ECO:0007669"/>
    <property type="project" value="UniProtKB-SubCell"/>
</dbReference>
<feature type="transmembrane region" description="Helical" evidence="13">
    <location>
        <begin position="171"/>
        <end position="190"/>
    </location>
</feature>
<evidence type="ECO:0000256" key="12">
    <source>
        <dbReference type="SAM" id="MobiDB-lite"/>
    </source>
</evidence>
<keyword evidence="3" id="KW-0328">Glycosyltransferase</keyword>
<evidence type="ECO:0000256" key="2">
    <source>
        <dbReference type="ARBA" id="ARBA00022475"/>
    </source>
</evidence>
<feature type="transmembrane region" description="Helical" evidence="13">
    <location>
        <begin position="196"/>
        <end position="219"/>
    </location>
</feature>
<accession>A0A8J3ZUC6</accession>
<evidence type="ECO:0000313" key="16">
    <source>
        <dbReference type="Proteomes" id="UP000635606"/>
    </source>
</evidence>
<feature type="domain" description="Glycosyltransferase 2-like" evidence="14">
    <location>
        <begin position="309"/>
        <end position="468"/>
    </location>
</feature>
<gene>
    <name evidence="15" type="ORF">Voc01_031450</name>
</gene>
<dbReference type="InterPro" id="IPR017039">
    <property type="entry name" value="Virul_fac_BrkB"/>
</dbReference>
<dbReference type="Pfam" id="PF00535">
    <property type="entry name" value="Glycos_transf_2"/>
    <property type="match status" value="1"/>
</dbReference>
<evidence type="ECO:0000256" key="8">
    <source>
        <dbReference type="ARBA" id="ARBA00037281"/>
    </source>
</evidence>
<evidence type="ECO:0000256" key="7">
    <source>
        <dbReference type="ARBA" id="ARBA00023136"/>
    </source>
</evidence>
<comment type="function">
    <text evidence="8">Catalyzes the glycosylation of 4,4'-diaponeurosporenoate, i.e. the esterification of glucose at the C1'' position with the carboxyl group of 4,4'-diaponeurosporenic acid, to form glycosyl-4,4'-diaponeurosporenoate. This is a step in the biosynthesis of staphyloxanthin, an orange pigment present in most staphylococci strains.</text>
</comment>
<dbReference type="EMBL" id="BOPH01000038">
    <property type="protein sequence ID" value="GIJ68228.1"/>
    <property type="molecule type" value="Genomic_DNA"/>
</dbReference>
<evidence type="ECO:0000256" key="9">
    <source>
        <dbReference type="ARBA" id="ARBA00037904"/>
    </source>
</evidence>
<feature type="transmembrane region" description="Helical" evidence="13">
    <location>
        <begin position="265"/>
        <end position="284"/>
    </location>
</feature>
<keyword evidence="2" id="KW-1003">Cell membrane</keyword>
<keyword evidence="4" id="KW-0808">Transferase</keyword>
<proteinExistence type="inferred from homology"/>
<evidence type="ECO:0000256" key="6">
    <source>
        <dbReference type="ARBA" id="ARBA00022989"/>
    </source>
</evidence>
<feature type="region of interest" description="Disordered" evidence="12">
    <location>
        <begin position="1"/>
        <end position="49"/>
    </location>
</feature>
<dbReference type="InterPro" id="IPR001173">
    <property type="entry name" value="Glyco_trans_2-like"/>
</dbReference>
<dbReference type="Gene3D" id="3.90.550.10">
    <property type="entry name" value="Spore Coat Polysaccharide Biosynthesis Protein SpsA, Chain A"/>
    <property type="match status" value="1"/>
</dbReference>
<dbReference type="GO" id="GO:0016757">
    <property type="term" value="F:glycosyltransferase activity"/>
    <property type="evidence" value="ECO:0007669"/>
    <property type="project" value="UniProtKB-KW"/>
</dbReference>
<reference evidence="15" key="1">
    <citation type="submission" date="2021-01" db="EMBL/GenBank/DDBJ databases">
        <title>Whole genome shotgun sequence of Virgisporangium ochraceum NBRC 16418.</title>
        <authorList>
            <person name="Komaki H."/>
            <person name="Tamura T."/>
        </authorList>
    </citation>
    <scope>NUCLEOTIDE SEQUENCE</scope>
    <source>
        <strain evidence="15">NBRC 16418</strain>
    </source>
</reference>
<evidence type="ECO:0000256" key="10">
    <source>
        <dbReference type="ARBA" id="ARBA00038120"/>
    </source>
</evidence>
<evidence type="ECO:0000313" key="15">
    <source>
        <dbReference type="EMBL" id="GIJ68228.1"/>
    </source>
</evidence>
<evidence type="ECO:0000256" key="1">
    <source>
        <dbReference type="ARBA" id="ARBA00004651"/>
    </source>
</evidence>
<sequence>MSRPALGPASPGLRSAGSAATEATREGDATQAPGPAPAQAGASGRAWGRVKRSHERYTSANGDALAGALTYALLISAAPFVALAALALGGLGVSSGAMASVAHRAAGVVLPDNVAAAVDSVQPGPGLRLALVGALLWGSMRLVRALRTGVRATCGQPAGSGNPFRDAARDAVLGIGLLAAMAVAAAVTAFAATGRWWGPLVSLPVVALLIAWATVRCAWRGTGRPAWPAALRAAFAAAVLLHLLTIAAGPYFAATADLHATVYRSAGAIVGVLVWCNLAARILFRATAWASTAAPPDGAVAERPGDLWVVVPALNEATSIGRTLEALEAQTDTDFTLVVVDNGSTDGTPEVVKASGMPVVLLTEERPGPGTAADAGFRYAIAHGATYLARTDADCVPAPDWVATARATLASGVEFACGRSVPRPDESPSWAERRLFPAAVRLAAVYGRFAQRGRAYRTPYVLCHGHNLAFTADLYQRCGGATDTTLLDGSEDVELLNRARLYSDRVRRAENLVVYNSLRRLRSWGPRRTLLWYWDRRYRPADEAETHVRLPA</sequence>
<dbReference type="Pfam" id="PF03631">
    <property type="entry name" value="Virul_fac_BrkB"/>
    <property type="match status" value="1"/>
</dbReference>
<keyword evidence="7 13" id="KW-0472">Membrane</keyword>
<keyword evidence="6 13" id="KW-1133">Transmembrane helix</keyword>
<dbReference type="PANTHER" id="PTHR43646:SF2">
    <property type="entry name" value="GLYCOSYLTRANSFERASE 2-LIKE DOMAIN-CONTAINING PROTEIN"/>
    <property type="match status" value="1"/>
</dbReference>
<comment type="similarity">
    <text evidence="10">Belongs to the glycosyltransferase 2 family. CrtQ subfamily.</text>
</comment>
<dbReference type="AlphaFoldDB" id="A0A8J3ZUC6"/>
<comment type="pathway">
    <text evidence="9">Carotenoid biosynthesis; staphyloxanthin biosynthesis; staphyloxanthin from farnesyl diphosphate: step 4/5.</text>
</comment>
<dbReference type="RefSeq" id="WP_203928178.1">
    <property type="nucleotide sequence ID" value="NZ_BOPH01000038.1"/>
</dbReference>
<evidence type="ECO:0000256" key="5">
    <source>
        <dbReference type="ARBA" id="ARBA00022692"/>
    </source>
</evidence>
<protein>
    <recommendedName>
        <fullName evidence="11">4,4'-diaponeurosporenoate glycosyltransferase</fullName>
    </recommendedName>
</protein>
<comment type="subcellular location">
    <subcellularLocation>
        <location evidence="1">Cell membrane</location>
        <topology evidence="1">Multi-pass membrane protein</topology>
    </subcellularLocation>
</comment>
<name>A0A8J3ZUC6_9ACTN</name>